<dbReference type="Gene3D" id="2.30.30.40">
    <property type="entry name" value="SH3 Domains"/>
    <property type="match status" value="1"/>
</dbReference>
<accession>A0A502BQ54</accession>
<feature type="region of interest" description="Disordered" evidence="1">
    <location>
        <begin position="1"/>
        <end position="31"/>
    </location>
</feature>
<dbReference type="RefSeq" id="WP_140904020.1">
    <property type="nucleotide sequence ID" value="NZ_JBHTMD010000007.1"/>
</dbReference>
<name>A0A502BQ54_9HYPH</name>
<dbReference type="AlphaFoldDB" id="A0A502BQ54"/>
<protein>
    <recommendedName>
        <fullName evidence="4">Proline-rich extensin</fullName>
    </recommendedName>
</protein>
<evidence type="ECO:0008006" key="4">
    <source>
        <dbReference type="Google" id="ProtNLM"/>
    </source>
</evidence>
<feature type="region of interest" description="Disordered" evidence="1">
    <location>
        <begin position="69"/>
        <end position="94"/>
    </location>
</feature>
<sequence>MAARKRSSRSAKRSTGRSAGRSTRSKGNAGSSAPILALGAILGLGAFSLWATTQHKSPQAALTALFQRPSPQTTISAPPKLHTRPSTEKAAIDKKTSAKDYAGAVGPIPRPAAPIVPAPIVPALAKPQKQAAIQSSKAPIPTQKVAPPLASPRPLPMPPRGTNSPGYSPSVVYAKTKLTIHKNAWNRSPAIGAVEKGREMRSYGKTGKWHKVAVPTTNIIGWVHEDQLLGGRNKPDSAQMITTGSIARKPQTQAAPVAQKVRIEPSIAVGHKN</sequence>
<keyword evidence="3" id="KW-1185">Reference proteome</keyword>
<evidence type="ECO:0000313" key="3">
    <source>
        <dbReference type="Proteomes" id="UP000315388"/>
    </source>
</evidence>
<dbReference type="Proteomes" id="UP000315388">
    <property type="component" value="Unassembled WGS sequence"/>
</dbReference>
<feature type="compositionally biased region" description="Pro residues" evidence="1">
    <location>
        <begin position="149"/>
        <end position="159"/>
    </location>
</feature>
<feature type="region of interest" description="Disordered" evidence="1">
    <location>
        <begin position="132"/>
        <end position="166"/>
    </location>
</feature>
<evidence type="ECO:0000256" key="1">
    <source>
        <dbReference type="SAM" id="MobiDB-lite"/>
    </source>
</evidence>
<feature type="compositionally biased region" description="Basic residues" evidence="1">
    <location>
        <begin position="1"/>
        <end position="15"/>
    </location>
</feature>
<reference evidence="2 3" key="1">
    <citation type="journal article" date="2003" name="Int. J. Syst. Evol. Microbiol.">
        <title>Towards a standardized format for the description of a novel species (of an established genus): Ochrobactrum gallinifaecis sp. nov.</title>
        <authorList>
            <person name="Kampfer P."/>
            <person name="Buczolits S."/>
            <person name="Albrecht A."/>
            <person name="Busse H.J."/>
            <person name="Stackebrandt E."/>
        </authorList>
    </citation>
    <scope>NUCLEOTIDE SEQUENCE [LARGE SCALE GENOMIC DNA]</scope>
    <source>
        <strain evidence="2 3">ISO 196</strain>
    </source>
</reference>
<comment type="caution">
    <text evidence="2">The sequence shown here is derived from an EMBL/GenBank/DDBJ whole genome shotgun (WGS) entry which is preliminary data.</text>
</comment>
<proteinExistence type="predicted"/>
<feature type="compositionally biased region" description="Basic and acidic residues" evidence="1">
    <location>
        <begin position="85"/>
        <end position="94"/>
    </location>
</feature>
<dbReference type="OrthoDB" id="8115827at2"/>
<feature type="compositionally biased region" description="Low complexity" evidence="1">
    <location>
        <begin position="16"/>
        <end position="27"/>
    </location>
</feature>
<gene>
    <name evidence="2" type="ORF">FHY56_04660</name>
</gene>
<dbReference type="EMBL" id="VEWJ01000003">
    <property type="protein sequence ID" value="TPF75967.1"/>
    <property type="molecule type" value="Genomic_DNA"/>
</dbReference>
<organism evidence="2 3">
    <name type="scientific">Brucella gallinifaecis</name>
    <dbReference type="NCBI Taxonomy" id="215590"/>
    <lineage>
        <taxon>Bacteria</taxon>
        <taxon>Pseudomonadati</taxon>
        <taxon>Pseudomonadota</taxon>
        <taxon>Alphaproteobacteria</taxon>
        <taxon>Hyphomicrobiales</taxon>
        <taxon>Brucellaceae</taxon>
        <taxon>Brucella/Ochrobactrum group</taxon>
        <taxon>Brucella</taxon>
    </lineage>
</organism>
<evidence type="ECO:0000313" key="2">
    <source>
        <dbReference type="EMBL" id="TPF75967.1"/>
    </source>
</evidence>